<dbReference type="Proteomes" id="UP001194469">
    <property type="component" value="Unassembled WGS sequence"/>
</dbReference>
<accession>A0ABS0J453</accession>
<evidence type="ECO:0000313" key="3">
    <source>
        <dbReference type="Proteomes" id="UP001194469"/>
    </source>
</evidence>
<proteinExistence type="predicted"/>
<evidence type="ECO:0008006" key="4">
    <source>
        <dbReference type="Google" id="ProtNLM"/>
    </source>
</evidence>
<keyword evidence="1" id="KW-1133">Transmembrane helix</keyword>
<dbReference type="InterPro" id="IPR038880">
    <property type="entry name" value="MJ0871-like"/>
</dbReference>
<gene>
    <name evidence="2" type="ORF">FVW20_09400</name>
</gene>
<keyword evidence="1" id="KW-0812">Transmembrane</keyword>
<dbReference type="PANTHER" id="PTHR38139">
    <property type="entry name" value="GATE DOMAIN-CONTAINING PROTEIN"/>
    <property type="match status" value="1"/>
</dbReference>
<comment type="caution">
    <text evidence="2">The sequence shown here is derived from an EMBL/GenBank/DDBJ whole genome shotgun (WGS) entry which is preliminary data.</text>
</comment>
<sequence>MTDAQTIWHLWDGLGRPLLRLVLSMAVGLFVANCIEALNWTRGVARLAAPLVRLGHLRDVAGASFSLAFFSSVASNSLLAESYEKGELSRRELRFANLFNSLPSYFVHLPTLFFITWPVLGFPAVVYVGLTLLAAFLRTALTVACGRVLLPPLPEGCVTCRLNGHESKGWRAGLRTAWVRFRKRMPRVIFFTVPTYAAMYFMQQAGWFELAEAWMTRHMGALSFLRPEALGIVLLHLAAEFGAAVSAAGAVLGGGGLTEREIVLALLAGNVLSTPMRAFRHQFPSYAGYFKPALAAELIVVNQALRAASITLVGAGYYWLTLP</sequence>
<feature type="transmembrane region" description="Helical" evidence="1">
    <location>
        <begin position="112"/>
        <end position="137"/>
    </location>
</feature>
<keyword evidence="1" id="KW-0472">Membrane</keyword>
<feature type="transmembrane region" description="Helical" evidence="1">
    <location>
        <begin position="18"/>
        <end position="39"/>
    </location>
</feature>
<protein>
    <recommendedName>
        <fullName evidence="4">Nucleoside recognition domain protein</fullName>
    </recommendedName>
</protein>
<name>A0ABS0J453_9BACT</name>
<organism evidence="2 3">
    <name type="scientific">Nitratidesulfovibrio oxamicus</name>
    <dbReference type="NCBI Taxonomy" id="32016"/>
    <lineage>
        <taxon>Bacteria</taxon>
        <taxon>Pseudomonadati</taxon>
        <taxon>Thermodesulfobacteriota</taxon>
        <taxon>Desulfovibrionia</taxon>
        <taxon>Desulfovibrionales</taxon>
        <taxon>Desulfovibrionaceae</taxon>
        <taxon>Nitratidesulfovibrio</taxon>
    </lineage>
</organism>
<feature type="transmembrane region" description="Helical" evidence="1">
    <location>
        <begin position="262"/>
        <end position="279"/>
    </location>
</feature>
<evidence type="ECO:0000313" key="2">
    <source>
        <dbReference type="EMBL" id="MBG3877224.1"/>
    </source>
</evidence>
<dbReference type="EMBL" id="VRYY01000243">
    <property type="protein sequence ID" value="MBG3877224.1"/>
    <property type="molecule type" value="Genomic_DNA"/>
</dbReference>
<evidence type="ECO:0000256" key="1">
    <source>
        <dbReference type="SAM" id="Phobius"/>
    </source>
</evidence>
<dbReference type="PANTHER" id="PTHR38139:SF1">
    <property type="entry name" value="NUCLEOSIDE TRANSPORTER_FEOB GTPASE GATE DOMAIN-CONTAINING PROTEIN"/>
    <property type="match status" value="1"/>
</dbReference>
<feature type="transmembrane region" description="Helical" evidence="1">
    <location>
        <begin position="299"/>
        <end position="320"/>
    </location>
</feature>
<feature type="transmembrane region" description="Helical" evidence="1">
    <location>
        <begin position="230"/>
        <end position="255"/>
    </location>
</feature>
<feature type="transmembrane region" description="Helical" evidence="1">
    <location>
        <begin position="188"/>
        <end position="210"/>
    </location>
</feature>
<dbReference type="RefSeq" id="WP_196609220.1">
    <property type="nucleotide sequence ID" value="NZ_VRYY01000243.1"/>
</dbReference>
<keyword evidence="3" id="KW-1185">Reference proteome</keyword>
<reference evidence="2 3" key="1">
    <citation type="submission" date="2019-08" db="EMBL/GenBank/DDBJ databases">
        <authorList>
            <person name="Luo N."/>
        </authorList>
    </citation>
    <scope>NUCLEOTIDE SEQUENCE [LARGE SCALE GENOMIC DNA]</scope>
    <source>
        <strain evidence="2 3">NCIMB 9442</strain>
    </source>
</reference>